<evidence type="ECO:0000313" key="2">
    <source>
        <dbReference type="EMBL" id="CZF85471.1"/>
    </source>
</evidence>
<keyword evidence="1" id="KW-0472">Membrane</keyword>
<feature type="transmembrane region" description="Helical" evidence="1">
    <location>
        <begin position="130"/>
        <end position="148"/>
    </location>
</feature>
<keyword evidence="1" id="KW-1133">Transmembrane helix</keyword>
<dbReference type="RefSeq" id="WP_231870198.1">
    <property type="nucleotide sequence ID" value="NZ_FIZX01000013.1"/>
</dbReference>
<reference evidence="3" key="1">
    <citation type="submission" date="2016-02" db="EMBL/GenBank/DDBJ databases">
        <authorList>
            <person name="Rodrigo-Torres Lidia"/>
            <person name="Arahal R.David."/>
        </authorList>
    </citation>
    <scope>NUCLEOTIDE SEQUENCE [LARGE SCALE GENOMIC DNA]</scope>
    <source>
        <strain evidence="3">CECT 9029</strain>
    </source>
</reference>
<proteinExistence type="predicted"/>
<keyword evidence="1" id="KW-0812">Transmembrane</keyword>
<dbReference type="EMBL" id="FIZX01000013">
    <property type="protein sequence ID" value="CZF85471.1"/>
    <property type="molecule type" value="Genomic_DNA"/>
</dbReference>
<feature type="transmembrane region" description="Helical" evidence="1">
    <location>
        <begin position="89"/>
        <end position="118"/>
    </location>
</feature>
<dbReference type="STRING" id="1796497.GCE9029_05031"/>
<sequence length="323" mass="37812">MNSKVMFNKPFNSSSLELQSKRLPNGLVGKLLSKGKIFPFAIATETISTAAVKDFPPSAMRKAEKDKIKPLFWNEEELFQESFSMWSQIYFMFSALVRVFLFLFLPLFYILLFVGLAFGEGGWDEREKDFYDVTLYIFIPLLIPYLHYKLVSQGYFFLAPFLRSKPLFRLNRTEGTVTLYKDNGEVNFTHPFIEFDCVLMSSPTAQGHLNYVLTLAHRYNNYSVGVPLHTLIGSNQMVAEYHRLWNMIQRYMDVSQPMPDIMVLEPSRSRDAITETHDKCIKRPTRYWRDMSDEEFSETIEKIRQEQEENPSFGHVLNIFKDD</sequence>
<dbReference type="Proteomes" id="UP000071641">
    <property type="component" value="Unassembled WGS sequence"/>
</dbReference>
<evidence type="ECO:0000256" key="1">
    <source>
        <dbReference type="SAM" id="Phobius"/>
    </source>
</evidence>
<keyword evidence="3" id="KW-1185">Reference proteome</keyword>
<dbReference type="AlphaFoldDB" id="A0A128FGT2"/>
<gene>
    <name evidence="2" type="ORF">GCE9029_05031</name>
</gene>
<evidence type="ECO:0000313" key="3">
    <source>
        <dbReference type="Proteomes" id="UP000071641"/>
    </source>
</evidence>
<organism evidence="2 3">
    <name type="scientific">Grimontia celer</name>
    <dbReference type="NCBI Taxonomy" id="1796497"/>
    <lineage>
        <taxon>Bacteria</taxon>
        <taxon>Pseudomonadati</taxon>
        <taxon>Pseudomonadota</taxon>
        <taxon>Gammaproteobacteria</taxon>
        <taxon>Vibrionales</taxon>
        <taxon>Vibrionaceae</taxon>
        <taxon>Grimontia</taxon>
    </lineage>
</organism>
<accession>A0A128FGT2</accession>
<name>A0A128FGT2_9GAMM</name>
<protein>
    <submittedName>
        <fullName evidence="2">Uncharacterized protein</fullName>
    </submittedName>
</protein>